<comment type="caution">
    <text evidence="1">The sequence shown here is derived from an EMBL/GenBank/DDBJ whole genome shotgun (WGS) entry which is preliminary data.</text>
</comment>
<proteinExistence type="predicted"/>
<organism evidence="1 2">
    <name type="scientific">Coemansia interrupta</name>
    <dbReference type="NCBI Taxonomy" id="1126814"/>
    <lineage>
        <taxon>Eukaryota</taxon>
        <taxon>Fungi</taxon>
        <taxon>Fungi incertae sedis</taxon>
        <taxon>Zoopagomycota</taxon>
        <taxon>Kickxellomycotina</taxon>
        <taxon>Kickxellomycetes</taxon>
        <taxon>Kickxellales</taxon>
        <taxon>Kickxellaceae</taxon>
        <taxon>Coemansia</taxon>
    </lineage>
</organism>
<sequence>MSSHNIPSEIQFQLRDEARDIDYPATEVTHIFEGDPEPMGTDDGVVTVVVDMSEDGSHPVAISSLSSRFMVSDYNWTSEQNVDGAFAKLSVNGVALQK</sequence>
<dbReference type="Proteomes" id="UP001140172">
    <property type="component" value="Unassembled WGS sequence"/>
</dbReference>
<name>A0A9W8LQ23_9FUNG</name>
<accession>A0A9W8LQ23</accession>
<keyword evidence="2" id="KW-1185">Reference proteome</keyword>
<dbReference type="AlphaFoldDB" id="A0A9W8LQ23"/>
<dbReference type="OrthoDB" id="10515358at2759"/>
<protein>
    <submittedName>
        <fullName evidence="1">Uncharacterized protein</fullName>
    </submittedName>
</protein>
<dbReference type="EMBL" id="JANBUM010000004">
    <property type="protein sequence ID" value="KAJ2788089.1"/>
    <property type="molecule type" value="Genomic_DNA"/>
</dbReference>
<evidence type="ECO:0000313" key="1">
    <source>
        <dbReference type="EMBL" id="KAJ2788089.1"/>
    </source>
</evidence>
<gene>
    <name evidence="1" type="ORF">GGI15_000110</name>
</gene>
<evidence type="ECO:0000313" key="2">
    <source>
        <dbReference type="Proteomes" id="UP001140172"/>
    </source>
</evidence>
<reference evidence="1" key="1">
    <citation type="submission" date="2022-07" db="EMBL/GenBank/DDBJ databases">
        <title>Phylogenomic reconstructions and comparative analyses of Kickxellomycotina fungi.</title>
        <authorList>
            <person name="Reynolds N.K."/>
            <person name="Stajich J.E."/>
            <person name="Barry K."/>
            <person name="Grigoriev I.V."/>
            <person name="Crous P."/>
            <person name="Smith M.E."/>
        </authorList>
    </citation>
    <scope>NUCLEOTIDE SEQUENCE</scope>
    <source>
        <strain evidence="1">BCRC 34489</strain>
    </source>
</reference>